<dbReference type="RefSeq" id="WP_183971026.1">
    <property type="nucleotide sequence ID" value="NZ_JACIBY010000001.1"/>
</dbReference>
<dbReference type="Proteomes" id="UP000541352">
    <property type="component" value="Unassembled WGS sequence"/>
</dbReference>
<accession>A0A7W5ZF95</accession>
<keyword evidence="1" id="KW-1133">Transmembrane helix</keyword>
<evidence type="ECO:0000313" key="2">
    <source>
        <dbReference type="EMBL" id="MBB3836253.1"/>
    </source>
</evidence>
<feature type="transmembrane region" description="Helical" evidence="1">
    <location>
        <begin position="51"/>
        <end position="72"/>
    </location>
</feature>
<evidence type="ECO:0000313" key="3">
    <source>
        <dbReference type="Proteomes" id="UP000541352"/>
    </source>
</evidence>
<proteinExistence type="predicted"/>
<protein>
    <submittedName>
        <fullName evidence="2">Putative membrane protein YeaQ/YmgE (Transglycosylase-associated protein family)</fullName>
    </submittedName>
</protein>
<keyword evidence="3" id="KW-1185">Reference proteome</keyword>
<sequence length="112" mass="11828">MTPTNAFAPQPFQPAPFIKRSVIGASIALAVIAFFVFSVNTPKPEWGTFWMVKPLIITPLAGAAGGGATYLVSLLGTQNGWQKALAIVVSVVGYIIALWLGIVLGLNGTLWD</sequence>
<dbReference type="AlphaFoldDB" id="A0A7W5ZF95"/>
<gene>
    <name evidence="2" type="ORF">FHS57_000235</name>
</gene>
<feature type="transmembrane region" description="Helical" evidence="1">
    <location>
        <begin position="21"/>
        <end position="39"/>
    </location>
</feature>
<dbReference type="EMBL" id="JACIBY010000001">
    <property type="protein sequence ID" value="MBB3836253.1"/>
    <property type="molecule type" value="Genomic_DNA"/>
</dbReference>
<comment type="caution">
    <text evidence="2">The sequence shown here is derived from an EMBL/GenBank/DDBJ whole genome shotgun (WGS) entry which is preliminary data.</text>
</comment>
<keyword evidence="1" id="KW-0472">Membrane</keyword>
<reference evidence="2 3" key="1">
    <citation type="submission" date="2020-08" db="EMBL/GenBank/DDBJ databases">
        <title>Genomic Encyclopedia of Type Strains, Phase IV (KMG-IV): sequencing the most valuable type-strain genomes for metagenomic binning, comparative biology and taxonomic classification.</title>
        <authorList>
            <person name="Goeker M."/>
        </authorList>
    </citation>
    <scope>NUCLEOTIDE SEQUENCE [LARGE SCALE GENOMIC DNA]</scope>
    <source>
        <strain evidence="2 3">DSM 17976</strain>
    </source>
</reference>
<organism evidence="2 3">
    <name type="scientific">Runella defluvii</name>
    <dbReference type="NCBI Taxonomy" id="370973"/>
    <lineage>
        <taxon>Bacteria</taxon>
        <taxon>Pseudomonadati</taxon>
        <taxon>Bacteroidota</taxon>
        <taxon>Cytophagia</taxon>
        <taxon>Cytophagales</taxon>
        <taxon>Spirosomataceae</taxon>
        <taxon>Runella</taxon>
    </lineage>
</organism>
<name>A0A7W5ZF95_9BACT</name>
<keyword evidence="1" id="KW-0812">Transmembrane</keyword>
<feature type="transmembrane region" description="Helical" evidence="1">
    <location>
        <begin position="84"/>
        <end position="106"/>
    </location>
</feature>
<evidence type="ECO:0000256" key="1">
    <source>
        <dbReference type="SAM" id="Phobius"/>
    </source>
</evidence>